<dbReference type="Proteomes" id="UP000012249">
    <property type="component" value="Unassembled WGS sequence"/>
</dbReference>
<protein>
    <submittedName>
        <fullName evidence="1">Uncharacterized protein</fullName>
    </submittedName>
</protein>
<evidence type="ECO:0000313" key="2">
    <source>
        <dbReference type="Proteomes" id="UP000012249"/>
    </source>
</evidence>
<name>N1U1R8_9LEPT</name>
<evidence type="ECO:0000313" key="1">
    <source>
        <dbReference type="EMBL" id="EMY12086.1"/>
    </source>
</evidence>
<comment type="caution">
    <text evidence="1">The sequence shown here is derived from an EMBL/GenBank/DDBJ whole genome shotgun (WGS) entry which is preliminary data.</text>
</comment>
<organism evidence="1 2">
    <name type="scientific">Leptospira weilii str. Ecochallenge</name>
    <dbReference type="NCBI Taxonomy" id="1049986"/>
    <lineage>
        <taxon>Bacteria</taxon>
        <taxon>Pseudomonadati</taxon>
        <taxon>Spirochaetota</taxon>
        <taxon>Spirochaetia</taxon>
        <taxon>Leptospirales</taxon>
        <taxon>Leptospiraceae</taxon>
        <taxon>Leptospira</taxon>
    </lineage>
</organism>
<proteinExistence type="predicted"/>
<accession>N1U1R8</accession>
<reference evidence="1 2" key="1">
    <citation type="submission" date="2013-02" db="EMBL/GenBank/DDBJ databases">
        <authorList>
            <person name="Harkins D.M."/>
            <person name="Durkin A.S."/>
            <person name="Brinkac L.M."/>
            <person name="Haft D.H."/>
            <person name="Selengut J.D."/>
            <person name="Sanka R."/>
            <person name="DePew J."/>
            <person name="Purushe J."/>
            <person name="Haake D.A."/>
            <person name="Matsunaga J."/>
            <person name="Vinetz J.M."/>
            <person name="Sutton G.G."/>
            <person name="Nierman W.C."/>
            <person name="Fouts D.E."/>
        </authorList>
    </citation>
    <scope>NUCLEOTIDE SEQUENCE [LARGE SCALE GENOMIC DNA]</scope>
    <source>
        <strain evidence="1 2">Ecochallenge</strain>
    </source>
</reference>
<sequence length="41" mass="5104">MYPKLELVPHPQYPEQYRICQRTGVCFYKPARTREYEDSYF</sequence>
<dbReference type="AlphaFoldDB" id="N1U1R8"/>
<gene>
    <name evidence="1" type="ORF">LEP1GSC043_1467</name>
</gene>
<dbReference type="EMBL" id="AHMI02000323">
    <property type="protein sequence ID" value="EMY12086.1"/>
    <property type="molecule type" value="Genomic_DNA"/>
</dbReference>